<dbReference type="KEGG" id="ptc:phytr_8220"/>
<dbReference type="RefSeq" id="WP_106874600.1">
    <property type="nucleotide sequence ID" value="NZ_CP027845.1"/>
</dbReference>
<organism evidence="7 8">
    <name type="scientific">Candidatus Phycorickettsia trachydisci</name>
    <dbReference type="NCBI Taxonomy" id="2115978"/>
    <lineage>
        <taxon>Bacteria</taxon>
        <taxon>Pseudomonadati</taxon>
        <taxon>Pseudomonadota</taxon>
        <taxon>Alphaproteobacteria</taxon>
        <taxon>Rickettsiales</taxon>
        <taxon>Rickettsiaceae</taxon>
        <taxon>Candidatus Phycorickettsia</taxon>
    </lineage>
</organism>
<comment type="similarity">
    <text evidence="4 5">Belongs to the universal ribosomal protein uS15 family.</text>
</comment>
<dbReference type="CDD" id="cd00353">
    <property type="entry name" value="Ribosomal_S15p_S13e"/>
    <property type="match status" value="1"/>
</dbReference>
<protein>
    <recommendedName>
        <fullName evidence="4">Small ribosomal subunit protein uS15</fullName>
    </recommendedName>
</protein>
<evidence type="ECO:0000256" key="3">
    <source>
        <dbReference type="ARBA" id="ARBA00064542"/>
    </source>
</evidence>
<sequence>MSITAERKKELINEFAVSNNDTGSVEVQVSVLTERIHNLTAHVKDRKKDFSSTRGLIKLVGKRRRLLNYLKDKAVDRYNSLIAKLGLKR</sequence>
<dbReference type="GO" id="GO:0022627">
    <property type="term" value="C:cytosolic small ribosomal subunit"/>
    <property type="evidence" value="ECO:0007669"/>
    <property type="project" value="TreeGrafter"/>
</dbReference>
<evidence type="ECO:0000256" key="2">
    <source>
        <dbReference type="ARBA" id="ARBA00023274"/>
    </source>
</evidence>
<dbReference type="HAMAP" id="MF_01343_B">
    <property type="entry name" value="Ribosomal_uS15_B"/>
    <property type="match status" value="1"/>
</dbReference>
<dbReference type="GO" id="GO:0006412">
    <property type="term" value="P:translation"/>
    <property type="evidence" value="ECO:0007669"/>
    <property type="project" value="UniProtKB-UniRule"/>
</dbReference>
<dbReference type="InterPro" id="IPR009068">
    <property type="entry name" value="uS15_NS1_RNA-bd_sf"/>
</dbReference>
<accession>A0A2P1P915</accession>
<proteinExistence type="inferred from homology"/>
<dbReference type="InterPro" id="IPR000589">
    <property type="entry name" value="Ribosomal_uS15"/>
</dbReference>
<name>A0A2P1P915_9RICK</name>
<dbReference type="Gene3D" id="6.10.250.3130">
    <property type="match status" value="1"/>
</dbReference>
<keyword evidence="2 4" id="KW-0687">Ribonucleoprotein</keyword>
<reference evidence="7 8" key="1">
    <citation type="submission" date="2018-03" db="EMBL/GenBank/DDBJ databases">
        <title>A gene transfer event suggests a long-term partnership between eustigmatophyte algae and a novel lineage of endosymbiotic bacteria.</title>
        <authorList>
            <person name="Yurchenko T."/>
            <person name="Sevcikova T."/>
            <person name="Pribyl P."/>
            <person name="El Karkouri K."/>
            <person name="Klimes V."/>
            <person name="Amaral R."/>
            <person name="Zbrankova V."/>
            <person name="Kim E."/>
            <person name="Raoult D."/>
            <person name="Santos L.M.A."/>
            <person name="Elias M."/>
        </authorList>
    </citation>
    <scope>NUCLEOTIDE SEQUENCE [LARGE SCALE GENOMIC DNA]</scope>
    <source>
        <strain evidence="7">CCALA 838</strain>
    </source>
</reference>
<keyword evidence="8" id="KW-1185">Reference proteome</keyword>
<dbReference type="OrthoDB" id="9799262at2"/>
<dbReference type="Proteomes" id="UP000241762">
    <property type="component" value="Chromosome"/>
</dbReference>
<evidence type="ECO:0000256" key="5">
    <source>
        <dbReference type="RuleBase" id="RU003919"/>
    </source>
</evidence>
<gene>
    <name evidence="4" type="primary">rpsO</name>
    <name evidence="7" type="ORF">phytr_8220</name>
</gene>
<evidence type="ECO:0000313" key="7">
    <source>
        <dbReference type="EMBL" id="AVP87754.1"/>
    </source>
</evidence>
<dbReference type="GO" id="GO:0003735">
    <property type="term" value="F:structural constituent of ribosome"/>
    <property type="evidence" value="ECO:0007669"/>
    <property type="project" value="InterPro"/>
</dbReference>
<evidence type="ECO:0000256" key="4">
    <source>
        <dbReference type="HAMAP-Rule" id="MF_01343"/>
    </source>
</evidence>
<evidence type="ECO:0000256" key="1">
    <source>
        <dbReference type="ARBA" id="ARBA00022980"/>
    </source>
</evidence>
<keyword evidence="4 6" id="KW-0699">rRNA-binding</keyword>
<evidence type="ECO:0000256" key="6">
    <source>
        <dbReference type="RuleBase" id="RU004524"/>
    </source>
</evidence>
<dbReference type="PANTHER" id="PTHR23321:SF26">
    <property type="entry name" value="SMALL RIBOSOMAL SUBUNIT PROTEIN US15M"/>
    <property type="match status" value="1"/>
</dbReference>
<keyword evidence="1 4" id="KW-0689">Ribosomal protein</keyword>
<dbReference type="PROSITE" id="PS00362">
    <property type="entry name" value="RIBOSOMAL_S15"/>
    <property type="match status" value="1"/>
</dbReference>
<dbReference type="InterPro" id="IPR005290">
    <property type="entry name" value="Ribosomal_uS15_bac-type"/>
</dbReference>
<keyword evidence="4 6" id="KW-0694">RNA-binding</keyword>
<evidence type="ECO:0000313" key="8">
    <source>
        <dbReference type="Proteomes" id="UP000241762"/>
    </source>
</evidence>
<dbReference type="Pfam" id="PF00312">
    <property type="entry name" value="Ribosomal_S15"/>
    <property type="match status" value="1"/>
</dbReference>
<dbReference type="GO" id="GO:0019843">
    <property type="term" value="F:rRNA binding"/>
    <property type="evidence" value="ECO:0007669"/>
    <property type="project" value="UniProtKB-UniRule"/>
</dbReference>
<comment type="subunit">
    <text evidence="3 4">Part of the 30S ribosomal subunit. Forms a bridge to the 50S subunit in the 70S ribosome, contacting the 23S rRNA.</text>
</comment>
<dbReference type="NCBIfam" id="TIGR00952">
    <property type="entry name" value="S15_bact"/>
    <property type="match status" value="1"/>
</dbReference>
<dbReference type="AlphaFoldDB" id="A0A2P1P915"/>
<dbReference type="PANTHER" id="PTHR23321">
    <property type="entry name" value="RIBOSOMAL PROTEIN S15, BACTERIAL AND ORGANELLAR"/>
    <property type="match status" value="1"/>
</dbReference>
<comment type="function">
    <text evidence="4">Forms an intersubunit bridge (bridge B4) with the 23S rRNA of the 50S subunit in the ribosome.</text>
</comment>
<comment type="function">
    <text evidence="4 6">One of the primary rRNA binding proteins, it binds directly to 16S rRNA where it helps nucleate assembly of the platform of the 30S subunit by binding and bridging several RNA helices of the 16S rRNA.</text>
</comment>
<dbReference type="FunFam" id="1.10.287.10:FF:000002">
    <property type="entry name" value="30S ribosomal protein S15"/>
    <property type="match status" value="1"/>
</dbReference>
<dbReference type="SMART" id="SM01387">
    <property type="entry name" value="Ribosomal_S15"/>
    <property type="match status" value="1"/>
</dbReference>
<dbReference type="Gene3D" id="1.10.287.10">
    <property type="entry name" value="S15/NS1, RNA-binding"/>
    <property type="match status" value="1"/>
</dbReference>
<dbReference type="EMBL" id="CP027845">
    <property type="protein sequence ID" value="AVP87754.1"/>
    <property type="molecule type" value="Genomic_DNA"/>
</dbReference>
<dbReference type="SUPFAM" id="SSF47060">
    <property type="entry name" value="S15/NS1 RNA-binding domain"/>
    <property type="match status" value="1"/>
</dbReference>